<feature type="compositionally biased region" description="Polar residues" evidence="1">
    <location>
        <begin position="388"/>
        <end position="412"/>
    </location>
</feature>
<gene>
    <name evidence="4" type="ORF">AK88_05453</name>
</gene>
<reference evidence="4 5" key="1">
    <citation type="submission" date="2014-03" db="EMBL/GenBank/DDBJ databases">
        <title>The Genome Sequence of Plasmodium fragile nilgiri.</title>
        <authorList>
            <consortium name="The Broad Institute Genomics Platform"/>
            <consortium name="The Broad Institute Genome Sequencing Center for Infectious Disease"/>
            <person name="Neafsey D."/>
            <person name="Duraisingh M."/>
            <person name="Young S.K."/>
            <person name="Zeng Q."/>
            <person name="Gargeya S."/>
            <person name="Abouelleil A."/>
            <person name="Alvarado L."/>
            <person name="Chapman S.B."/>
            <person name="Gainer-Dewar J."/>
            <person name="Goldberg J."/>
            <person name="Griggs A."/>
            <person name="Gujja S."/>
            <person name="Hansen M."/>
            <person name="Howarth C."/>
            <person name="Imamovic A."/>
            <person name="Larimer J."/>
            <person name="Pearson M."/>
            <person name="Poon T.W."/>
            <person name="Priest M."/>
            <person name="Roberts A."/>
            <person name="Saif S."/>
            <person name="Shea T."/>
            <person name="Sykes S."/>
            <person name="Wortman J."/>
            <person name="Nusbaum C."/>
            <person name="Birren B."/>
        </authorList>
    </citation>
    <scope>NUCLEOTIDE SEQUENCE [LARGE SCALE GENOMIC DNA]</scope>
    <source>
        <strain evidence="5">nilgiri</strain>
    </source>
</reference>
<evidence type="ECO:0000313" key="4">
    <source>
        <dbReference type="EMBL" id="KJP84920.1"/>
    </source>
</evidence>
<dbReference type="GeneID" id="24270767"/>
<evidence type="ECO:0000259" key="3">
    <source>
        <dbReference type="Pfam" id="PF12887"/>
    </source>
</evidence>
<evidence type="ECO:0000256" key="1">
    <source>
        <dbReference type="SAM" id="MobiDB-lite"/>
    </source>
</evidence>
<feature type="compositionally biased region" description="Polar residues" evidence="1">
    <location>
        <begin position="332"/>
        <end position="341"/>
    </location>
</feature>
<feature type="compositionally biased region" description="Pro residues" evidence="1">
    <location>
        <begin position="503"/>
        <end position="517"/>
    </location>
</feature>
<accession>A0A0D9QCY7</accession>
<feature type="compositionally biased region" description="Polar residues" evidence="1">
    <location>
        <begin position="244"/>
        <end position="253"/>
    </location>
</feature>
<keyword evidence="2" id="KW-0472">Membrane</keyword>
<organism evidence="4 5">
    <name type="scientific">Plasmodium fragile</name>
    <dbReference type="NCBI Taxonomy" id="5857"/>
    <lineage>
        <taxon>Eukaryota</taxon>
        <taxon>Sar</taxon>
        <taxon>Alveolata</taxon>
        <taxon>Apicomplexa</taxon>
        <taxon>Aconoidasida</taxon>
        <taxon>Haemosporida</taxon>
        <taxon>Plasmodiidae</taxon>
        <taxon>Plasmodium</taxon>
        <taxon>Plasmodium (Plasmodium)</taxon>
    </lineage>
</organism>
<feature type="compositionally biased region" description="Pro residues" evidence="1">
    <location>
        <begin position="360"/>
        <end position="375"/>
    </location>
</feature>
<dbReference type="EMBL" id="KQ030396">
    <property type="protein sequence ID" value="KJP84920.1"/>
    <property type="molecule type" value="Genomic_DNA"/>
</dbReference>
<proteinExistence type="predicted"/>
<dbReference type="AlphaFoldDB" id="A0A0D9QCY7"/>
<evidence type="ECO:0000313" key="5">
    <source>
        <dbReference type="Proteomes" id="UP000054561"/>
    </source>
</evidence>
<dbReference type="VEuPathDB" id="PlasmoDB:AK88_05453"/>
<feature type="region of interest" description="Disordered" evidence="1">
    <location>
        <begin position="243"/>
        <end position="554"/>
    </location>
</feature>
<sequence>MQKSLWNDMKALLDEFVKYMHDEDLDALAANCLNQGYKRPTGGTGTAIANVGDRIMCRLMSRALFFMNGWGRQSTKGANTDPKNAQLKEHIRCAIVNIFMYILNESPCKSAMGVYYAWYTMKEMEPELGGGLITTGKCEQAQFQNIKSEEFDMEQMIKNWLQTNKTLTEKFKGPEVQRICTKGIHELGGATPSKQGANAQIEMTDAEKSVIEKLGKGMKILVEGVKKAVEKCEREDGKCMESIQPVSRSTRGNADSKARVGNSVDSGTPALSGNVGGKEPAKPATTITEPATPQAPAANSKDKDQVAGSSADTNTQKPAAAAGSQGTGQATPSSSTPQASGPGSPVGRVDESATDNEPPKAAPPPSPSPSVPPSAPAQDNTGGKGGPDQSTEQTPGNTATTQGVSPKPSTETSGKEDRTSTNSNGPHDDDKPVNVIAIGATRQIEVVTGSTSSYQTPTTEDIEQLERRYKDYNSPVPEPGTEKYKNNDPPAGDAVAAGSGNDDPPPLNPPKPKPNPNPDRSGSSGSFSDADLAAGVSGGETKAGASGQKDGAPGAAVGAINGGVSGAGAAPTPDIPSVPPGLTWEDIKPYTPAIIPAVVGIGIIACFLWKVSTKPHATHNHAQI</sequence>
<evidence type="ECO:0000256" key="2">
    <source>
        <dbReference type="SAM" id="Phobius"/>
    </source>
</evidence>
<feature type="transmembrane region" description="Helical" evidence="2">
    <location>
        <begin position="590"/>
        <end position="609"/>
    </location>
</feature>
<feature type="compositionally biased region" description="Polar residues" evidence="1">
    <location>
        <begin position="448"/>
        <end position="459"/>
    </location>
</feature>
<feature type="compositionally biased region" description="Polar residues" evidence="1">
    <location>
        <begin position="307"/>
        <end position="317"/>
    </location>
</feature>
<keyword evidence="2" id="KW-0812">Transmembrane</keyword>
<keyword evidence="2" id="KW-1133">Transmembrane helix</keyword>
<dbReference type="Proteomes" id="UP000054561">
    <property type="component" value="Unassembled WGS sequence"/>
</dbReference>
<feature type="domain" description="Schizont-infected cell agglutination extracellular alpha" evidence="3">
    <location>
        <begin position="3"/>
        <end position="121"/>
    </location>
</feature>
<keyword evidence="5" id="KW-1185">Reference proteome</keyword>
<dbReference type="InterPro" id="IPR024290">
    <property type="entry name" value="SICA_extracell_a"/>
</dbReference>
<name>A0A0D9QCY7_PLAFR</name>
<dbReference type="Pfam" id="PF12887">
    <property type="entry name" value="SICA_alpha"/>
    <property type="match status" value="1"/>
</dbReference>
<protein>
    <recommendedName>
        <fullName evidence="3">Schizont-infected cell agglutination extracellular alpha domain-containing protein</fullName>
    </recommendedName>
</protein>
<feature type="compositionally biased region" description="Low complexity" evidence="1">
    <location>
        <begin position="319"/>
        <end position="331"/>
    </location>
</feature>
<dbReference type="RefSeq" id="XP_012338478.1">
    <property type="nucleotide sequence ID" value="XM_012483055.1"/>
</dbReference>